<feature type="transmembrane region" description="Helical" evidence="1">
    <location>
        <begin position="716"/>
        <end position="737"/>
    </location>
</feature>
<sequence length="847" mass="90166">MRPENSADLAGTEQIYTAELDDESSATNDAKRISFIEQILSPQSLQWMMACGSGLLMLGLVIWLWSVGVFENPIVVAVAAGAATLSLLAGGMSLTLKTRHQLAGRWLTLLGAVALPLNLWLYDAQGLITLAEGGHLWIPAAMCCVLYAGIARALRDATFVYAMVGGVVLTGMLFLADLSIGRFWEWLPPAKFLLAIGWGSVFAERLFAEGKSKFSRSNFGAAFFRSGMIVVVSGLALVASGFASFIVSSFLGQVDSFWALTSISTNEKIWALGMVSASALGMFVQGFLRKSNRCHAAALSLGAFSVAITVNLLAIPVTGTLLASVVAGLVIVANVGQAIARRRSTNGRPFESKTLPLLWSQAAVVCLLIVAGFQIVVHLSGVSIAFVKPIAWWNVLQYALTAAASWSLAWNTRKGSKRRENSGITVATFSAIGALAAMTALWAGVWIQNVIPTPSLAVAVSVIPVLIGFAFWFAPGDDKRSSLFGNVACTMTLTHLFLFAASTVFGLLMATHAGWAIVLGAAAVAFLVASRRDSAALNQVLSLLASVACLTVWGVHLGFNLGHCLILAPMIVATSIKLLHHFIGDHVEVAGMIKQKPIAMATNLIIAQAGLAAVLLGMSRWVGEEITGTLMVVMLCTLGCTVLASFLTRNNFWRTVFRTLILAIVGSSLCVFDGLLDMNAWHRGEICCLVGGAILVGLGHLAWLREDDADADMIASISLFTGSLLIALPLASGLVFYRVAESPETQWRLFHEIATIAGSLILLGSGLLCRIRSTTVCGGVLMLTFIGSLVTLVRIPDQLQNASVAMMVGGGVFLASAILMSIYRDRLIALPNKMRAGDGVFQVLKWR</sequence>
<protein>
    <submittedName>
        <fullName evidence="2">Uncharacterized protein</fullName>
    </submittedName>
</protein>
<keyword evidence="1" id="KW-0472">Membrane</keyword>
<feature type="transmembrane region" description="Helical" evidence="1">
    <location>
        <begin position="186"/>
        <end position="207"/>
    </location>
</feature>
<feature type="transmembrane region" description="Helical" evidence="1">
    <location>
        <begin position="47"/>
        <end position="68"/>
    </location>
</feature>
<feature type="transmembrane region" description="Helical" evidence="1">
    <location>
        <begin position="565"/>
        <end position="583"/>
    </location>
</feature>
<dbReference type="OrthoDB" id="267417at2"/>
<feature type="transmembrane region" description="Helical" evidence="1">
    <location>
        <begin position="295"/>
        <end position="315"/>
    </location>
</feature>
<dbReference type="EMBL" id="CP042912">
    <property type="protein sequence ID" value="QEG20501.1"/>
    <property type="molecule type" value="Genomic_DNA"/>
</dbReference>
<feature type="transmembrane region" description="Helical" evidence="1">
    <location>
        <begin position="422"/>
        <end position="443"/>
    </location>
</feature>
<feature type="transmembrane region" description="Helical" evidence="1">
    <location>
        <begin position="361"/>
        <end position="384"/>
    </location>
</feature>
<name>A0A5B9PBI7_9BACT</name>
<proteinExistence type="predicted"/>
<feature type="transmembrane region" description="Helical" evidence="1">
    <location>
        <begin position="776"/>
        <end position="796"/>
    </location>
</feature>
<feature type="transmembrane region" description="Helical" evidence="1">
    <location>
        <begin position="228"/>
        <end position="249"/>
    </location>
</feature>
<evidence type="ECO:0000313" key="3">
    <source>
        <dbReference type="Proteomes" id="UP000322214"/>
    </source>
</evidence>
<feature type="transmembrane region" description="Helical" evidence="1">
    <location>
        <begin position="659"/>
        <end position="676"/>
    </location>
</feature>
<feature type="transmembrane region" description="Helical" evidence="1">
    <location>
        <begin position="455"/>
        <end position="474"/>
    </location>
</feature>
<feature type="transmembrane region" description="Helical" evidence="1">
    <location>
        <begin position="749"/>
        <end position="769"/>
    </location>
</feature>
<dbReference type="RefSeq" id="WP_075084884.1">
    <property type="nucleotide sequence ID" value="NZ_CP042912.1"/>
</dbReference>
<feature type="transmembrane region" description="Helical" evidence="1">
    <location>
        <begin position="158"/>
        <end position="180"/>
    </location>
</feature>
<feature type="transmembrane region" description="Helical" evidence="1">
    <location>
        <begin position="802"/>
        <end position="823"/>
    </location>
</feature>
<dbReference type="AlphaFoldDB" id="A0A5B9PBI7"/>
<feature type="transmembrane region" description="Helical" evidence="1">
    <location>
        <begin position="682"/>
        <end position="704"/>
    </location>
</feature>
<feature type="transmembrane region" description="Helical" evidence="1">
    <location>
        <begin position="604"/>
        <end position="622"/>
    </location>
</feature>
<evidence type="ECO:0000313" key="2">
    <source>
        <dbReference type="EMBL" id="QEG20501.1"/>
    </source>
</evidence>
<gene>
    <name evidence="2" type="ORF">MFFC18_03500</name>
</gene>
<feature type="transmembrane region" description="Helical" evidence="1">
    <location>
        <begin position="269"/>
        <end position="288"/>
    </location>
</feature>
<feature type="transmembrane region" description="Helical" evidence="1">
    <location>
        <begin position="540"/>
        <end position="559"/>
    </location>
</feature>
<keyword evidence="1" id="KW-0812">Transmembrane</keyword>
<keyword evidence="3" id="KW-1185">Reference proteome</keyword>
<reference evidence="2 3" key="1">
    <citation type="submission" date="2019-08" db="EMBL/GenBank/DDBJ databases">
        <title>Deep-cultivation of Planctomycetes and their phenomic and genomic characterization uncovers novel biology.</title>
        <authorList>
            <person name="Wiegand S."/>
            <person name="Jogler M."/>
            <person name="Boedeker C."/>
            <person name="Pinto D."/>
            <person name="Vollmers J."/>
            <person name="Rivas-Marin E."/>
            <person name="Kohn T."/>
            <person name="Peeters S.H."/>
            <person name="Heuer A."/>
            <person name="Rast P."/>
            <person name="Oberbeckmann S."/>
            <person name="Bunk B."/>
            <person name="Jeske O."/>
            <person name="Meyerdierks A."/>
            <person name="Storesund J.E."/>
            <person name="Kallscheuer N."/>
            <person name="Luecker S."/>
            <person name="Lage O.M."/>
            <person name="Pohl T."/>
            <person name="Merkel B.J."/>
            <person name="Hornburger P."/>
            <person name="Mueller R.-W."/>
            <person name="Bruemmer F."/>
            <person name="Labrenz M."/>
            <person name="Spormann A.M."/>
            <person name="Op den Camp H."/>
            <person name="Overmann J."/>
            <person name="Amann R."/>
            <person name="Jetten M.S.M."/>
            <person name="Mascher T."/>
            <person name="Medema M.H."/>
            <person name="Devos D.P."/>
            <person name="Kaster A.-K."/>
            <person name="Ovreas L."/>
            <person name="Rohde M."/>
            <person name="Galperin M.Y."/>
            <person name="Jogler C."/>
        </authorList>
    </citation>
    <scope>NUCLEOTIDE SEQUENCE [LARGE SCALE GENOMIC DNA]</scope>
    <source>
        <strain evidence="2 3">FC18</strain>
    </source>
</reference>
<feature type="transmembrane region" description="Helical" evidence="1">
    <location>
        <begin position="134"/>
        <end position="151"/>
    </location>
</feature>
<organism evidence="2 3">
    <name type="scientific">Mariniblastus fucicola</name>
    <dbReference type="NCBI Taxonomy" id="980251"/>
    <lineage>
        <taxon>Bacteria</taxon>
        <taxon>Pseudomonadati</taxon>
        <taxon>Planctomycetota</taxon>
        <taxon>Planctomycetia</taxon>
        <taxon>Pirellulales</taxon>
        <taxon>Pirellulaceae</taxon>
        <taxon>Mariniblastus</taxon>
    </lineage>
</organism>
<feature type="transmembrane region" description="Helical" evidence="1">
    <location>
        <begin position="483"/>
        <end position="501"/>
    </location>
</feature>
<feature type="transmembrane region" description="Helical" evidence="1">
    <location>
        <begin position="507"/>
        <end position="528"/>
    </location>
</feature>
<keyword evidence="1" id="KW-1133">Transmembrane helix</keyword>
<feature type="transmembrane region" description="Helical" evidence="1">
    <location>
        <begin position="628"/>
        <end position="647"/>
    </location>
</feature>
<dbReference type="Proteomes" id="UP000322214">
    <property type="component" value="Chromosome"/>
</dbReference>
<dbReference type="KEGG" id="mff:MFFC18_03500"/>
<accession>A0A5B9PBI7</accession>
<evidence type="ECO:0000256" key="1">
    <source>
        <dbReference type="SAM" id="Phobius"/>
    </source>
</evidence>
<dbReference type="STRING" id="980251.GCA_001642875_02466"/>
<feature type="transmembrane region" description="Helical" evidence="1">
    <location>
        <begin position="390"/>
        <end position="410"/>
    </location>
</feature>
<feature type="transmembrane region" description="Helical" evidence="1">
    <location>
        <begin position="321"/>
        <end position="340"/>
    </location>
</feature>
<feature type="transmembrane region" description="Helical" evidence="1">
    <location>
        <begin position="74"/>
        <end position="96"/>
    </location>
</feature>